<name>A0ABV9KAH7_9RHOB</name>
<evidence type="ECO:0000259" key="2">
    <source>
        <dbReference type="Pfam" id="PF01052"/>
    </source>
</evidence>
<dbReference type="SUPFAM" id="SSF101801">
    <property type="entry name" value="Surface presentation of antigens (SPOA)"/>
    <property type="match status" value="1"/>
</dbReference>
<evidence type="ECO:0000256" key="1">
    <source>
        <dbReference type="SAM" id="MobiDB-lite"/>
    </source>
</evidence>
<organism evidence="3 4">
    <name type="scientific">Seohaeicola nanhaiensis</name>
    <dbReference type="NCBI Taxonomy" id="1387282"/>
    <lineage>
        <taxon>Bacteria</taxon>
        <taxon>Pseudomonadati</taxon>
        <taxon>Pseudomonadota</taxon>
        <taxon>Alphaproteobacteria</taxon>
        <taxon>Rhodobacterales</taxon>
        <taxon>Roseobacteraceae</taxon>
        <taxon>Seohaeicola</taxon>
    </lineage>
</organism>
<evidence type="ECO:0000313" key="3">
    <source>
        <dbReference type="EMBL" id="MFC4667004.1"/>
    </source>
</evidence>
<dbReference type="InterPro" id="IPR036429">
    <property type="entry name" value="SpoA-like_sf"/>
</dbReference>
<dbReference type="RefSeq" id="WP_380714854.1">
    <property type="nucleotide sequence ID" value="NZ_JBHSGI010000002.1"/>
</dbReference>
<dbReference type="EMBL" id="JBHSGI010000002">
    <property type="protein sequence ID" value="MFC4667004.1"/>
    <property type="molecule type" value="Genomic_DNA"/>
</dbReference>
<dbReference type="Pfam" id="PF01052">
    <property type="entry name" value="FliMN_C"/>
    <property type="match status" value="1"/>
</dbReference>
<feature type="region of interest" description="Disordered" evidence="1">
    <location>
        <begin position="1"/>
        <end position="22"/>
    </location>
</feature>
<keyword evidence="3" id="KW-0969">Cilium</keyword>
<keyword evidence="3" id="KW-0282">Flagellum</keyword>
<accession>A0ABV9KAH7</accession>
<protein>
    <submittedName>
        <fullName evidence="3">FliM/FliN family flagellar motor C-terminal domain-containing protein</fullName>
    </submittedName>
</protein>
<feature type="domain" description="Flagellar motor switch protein FliN-like C-terminal" evidence="2">
    <location>
        <begin position="219"/>
        <end position="285"/>
    </location>
</feature>
<comment type="caution">
    <text evidence="3">The sequence shown here is derived from an EMBL/GenBank/DDBJ whole genome shotgun (WGS) entry which is preliminary data.</text>
</comment>
<evidence type="ECO:0000313" key="4">
    <source>
        <dbReference type="Proteomes" id="UP001595973"/>
    </source>
</evidence>
<proteinExistence type="predicted"/>
<keyword evidence="4" id="KW-1185">Reference proteome</keyword>
<dbReference type="InterPro" id="IPR001543">
    <property type="entry name" value="FliN-like_C"/>
</dbReference>
<sequence>MTVGQSASVKHRKMAAGQEAAQPGGRSAVRALRIGLARAARDVFDLSLAVIGATQSRCAQAMLARTLGEGRMLLLLDGPDALTGAVAVDRDSLSAIIQQQTTGKLTTGEVAERAFTSTDAALVAPLIDAALQRAAAIADILPDKRCLTGYRFGARAEDMRSLLLAIESERFRIFDLTLEFGGGVRQGRWCLALPEPEMPAAPDGDIPSGPRLDRVAGAARAELSAVIGHLRLPLADLARMRPGDLLPLHTRHLDRADLIAINGERIASARLGQIGGMRALRLNETAERTMPRPEVEFHAGPLPQSAAMGGMSAAMPSLSSLEEAGAMPMDMAMRMPSLPTLPDIGGGYDDALTSLSPAQAALEISELAGLSLDETDES</sequence>
<dbReference type="Gene3D" id="2.30.330.10">
    <property type="entry name" value="SpoA-like"/>
    <property type="match status" value="1"/>
</dbReference>
<gene>
    <name evidence="3" type="ORF">ACFO5X_00435</name>
</gene>
<reference evidence="4" key="1">
    <citation type="journal article" date="2019" name="Int. J. Syst. Evol. Microbiol.">
        <title>The Global Catalogue of Microorganisms (GCM) 10K type strain sequencing project: providing services to taxonomists for standard genome sequencing and annotation.</title>
        <authorList>
            <consortium name="The Broad Institute Genomics Platform"/>
            <consortium name="The Broad Institute Genome Sequencing Center for Infectious Disease"/>
            <person name="Wu L."/>
            <person name="Ma J."/>
        </authorList>
    </citation>
    <scope>NUCLEOTIDE SEQUENCE [LARGE SCALE GENOMIC DNA]</scope>
    <source>
        <strain evidence="4">CGMCC 4.7283</strain>
    </source>
</reference>
<keyword evidence="3" id="KW-0966">Cell projection</keyword>
<dbReference type="Proteomes" id="UP001595973">
    <property type="component" value="Unassembled WGS sequence"/>
</dbReference>